<dbReference type="AlphaFoldDB" id="A0A9X3IU73"/>
<dbReference type="Proteomes" id="UP001150830">
    <property type="component" value="Unassembled WGS sequence"/>
</dbReference>
<dbReference type="InterPro" id="IPR036768">
    <property type="entry name" value="PolIII_chi_sf"/>
</dbReference>
<dbReference type="GO" id="GO:0006260">
    <property type="term" value="P:DNA replication"/>
    <property type="evidence" value="ECO:0007669"/>
    <property type="project" value="InterPro"/>
</dbReference>
<dbReference type="SUPFAM" id="SSF102400">
    <property type="entry name" value="DNA polymerase III chi subunit"/>
    <property type="match status" value="1"/>
</dbReference>
<gene>
    <name evidence="1" type="ORF">OUO13_15885</name>
</gene>
<comment type="caution">
    <text evidence="1">The sequence shown here is derived from an EMBL/GenBank/DDBJ whole genome shotgun (WGS) entry which is preliminary data.</text>
</comment>
<evidence type="ECO:0000313" key="2">
    <source>
        <dbReference type="Proteomes" id="UP001150830"/>
    </source>
</evidence>
<protein>
    <submittedName>
        <fullName evidence="1">DNA polymerase III subunit chi</fullName>
    </submittedName>
</protein>
<sequence>MTDVLFYVLAASTAHDQSLFLCRLTEKVLSQGKTAYIHTNDAEQARLLDELLWTWRPHAFVPHALIDSSNKPDNCPVLIGWQNNTHERGPVAQPEVMINLSDRLPAFFSRFERLVEIVIQEDRVLESTRQHYRFLKDRGYPVTHQDMRLRA</sequence>
<dbReference type="Gene3D" id="3.40.50.10110">
    <property type="entry name" value="DNA polymerase III subunit chi"/>
    <property type="match status" value="1"/>
</dbReference>
<name>A0A9X3IU73_9GAMM</name>
<organism evidence="1 2">
    <name type="scientific">Parathalassolituus penaei</name>
    <dbReference type="NCBI Taxonomy" id="2997323"/>
    <lineage>
        <taxon>Bacteria</taxon>
        <taxon>Pseudomonadati</taxon>
        <taxon>Pseudomonadota</taxon>
        <taxon>Gammaproteobacteria</taxon>
        <taxon>Oceanospirillales</taxon>
        <taxon>Oceanospirillaceae</taxon>
        <taxon>Parathalassolituus</taxon>
    </lineage>
</organism>
<evidence type="ECO:0000313" key="1">
    <source>
        <dbReference type="EMBL" id="MCY0966669.1"/>
    </source>
</evidence>
<dbReference type="RefSeq" id="WP_283174870.1">
    <property type="nucleotide sequence ID" value="NZ_JAPNOA010000056.1"/>
</dbReference>
<proteinExistence type="predicted"/>
<dbReference type="GO" id="GO:0003887">
    <property type="term" value="F:DNA-directed DNA polymerase activity"/>
    <property type="evidence" value="ECO:0007669"/>
    <property type="project" value="InterPro"/>
</dbReference>
<dbReference type="Pfam" id="PF04364">
    <property type="entry name" value="DNA_pol3_chi"/>
    <property type="match status" value="1"/>
</dbReference>
<dbReference type="EMBL" id="JAPNOA010000056">
    <property type="protein sequence ID" value="MCY0966669.1"/>
    <property type="molecule type" value="Genomic_DNA"/>
</dbReference>
<dbReference type="PANTHER" id="PTHR38767">
    <property type="entry name" value="DNA POLYMERASE III SUBUNIT CHI"/>
    <property type="match status" value="1"/>
</dbReference>
<reference evidence="1" key="1">
    <citation type="submission" date="2022-11" db="EMBL/GenBank/DDBJ databases">
        <title>Parathalassolutuus dongxingensis gen. nov., sp. nov., a novel member of family Oceanospirillaceae isolated from a coastal shrimp pond in Guangxi, China.</title>
        <authorList>
            <person name="Chen H."/>
        </authorList>
    </citation>
    <scope>NUCLEOTIDE SEQUENCE</scope>
    <source>
        <strain evidence="1">G-43</strain>
    </source>
</reference>
<dbReference type="GO" id="GO:0032298">
    <property type="term" value="P:positive regulation of DNA-templated DNA replication initiation"/>
    <property type="evidence" value="ECO:0007669"/>
    <property type="project" value="TreeGrafter"/>
</dbReference>
<dbReference type="InterPro" id="IPR007459">
    <property type="entry name" value="DNA_pol3_chi"/>
</dbReference>
<dbReference type="PANTHER" id="PTHR38767:SF1">
    <property type="entry name" value="DNA POLYMERASE III SUBUNIT CHI"/>
    <property type="match status" value="1"/>
</dbReference>
<dbReference type="GO" id="GO:0003677">
    <property type="term" value="F:DNA binding"/>
    <property type="evidence" value="ECO:0007669"/>
    <property type="project" value="InterPro"/>
</dbReference>
<keyword evidence="2" id="KW-1185">Reference proteome</keyword>
<accession>A0A9X3IU73</accession>